<dbReference type="InterPro" id="IPR023996">
    <property type="entry name" value="TonB-dep_OMP_SusC/RagA"/>
</dbReference>
<dbReference type="PANTHER" id="PTHR30069">
    <property type="entry name" value="TONB-DEPENDENT OUTER MEMBRANE RECEPTOR"/>
    <property type="match status" value="1"/>
</dbReference>
<dbReference type="InterPro" id="IPR036942">
    <property type="entry name" value="Beta-barrel_TonB_sf"/>
</dbReference>
<dbReference type="RefSeq" id="WP_162852754.1">
    <property type="nucleotide sequence ID" value="NZ_SODV01000002.1"/>
</dbReference>
<dbReference type="GO" id="GO:0015344">
    <property type="term" value="F:siderophore uptake transmembrane transporter activity"/>
    <property type="evidence" value="ECO:0007669"/>
    <property type="project" value="TreeGrafter"/>
</dbReference>
<protein>
    <submittedName>
        <fullName evidence="11">TonB-linked SusC/RagA family outer membrane protein</fullName>
    </submittedName>
</protein>
<dbReference type="Gene3D" id="2.40.170.20">
    <property type="entry name" value="TonB-dependent receptor, beta-barrel domain"/>
    <property type="match status" value="1"/>
</dbReference>
<dbReference type="Proteomes" id="UP000294498">
    <property type="component" value="Unassembled WGS sequence"/>
</dbReference>
<evidence type="ECO:0000256" key="6">
    <source>
        <dbReference type="ARBA" id="ARBA00023136"/>
    </source>
</evidence>
<keyword evidence="2 8" id="KW-0813">Transport</keyword>
<evidence type="ECO:0000256" key="8">
    <source>
        <dbReference type="PROSITE-ProRule" id="PRU01360"/>
    </source>
</evidence>
<keyword evidence="5 9" id="KW-0732">Signal</keyword>
<comment type="subcellular location">
    <subcellularLocation>
        <location evidence="1 8">Cell outer membrane</location>
        <topology evidence="1 8">Multi-pass membrane protein</topology>
    </subcellularLocation>
</comment>
<dbReference type="NCBIfam" id="TIGR04056">
    <property type="entry name" value="OMP_RagA_SusC"/>
    <property type="match status" value="1"/>
</dbReference>
<keyword evidence="6 8" id="KW-0472">Membrane</keyword>
<sequence>MTRLLSTFSLLYLGVMISQGAGAAGRPSWVAAPLVRAAGRPAPGARAAVLRSSDGAVAALSDTNHVVHGKVIDEDTKQPVQGVSVTIEGSDRGVVTDAGGLFTIRAGRDQVIILTSIGYEPIRVKAGALTNVRVFSLKSLKTAMNDVVVVGYGTQKKATLTGSVSVVDAKAFQDKGPVDNPIGALQGQVPGVVVTRTSTEPGRQNWNFQMRGATSTNGADPLVIIDGIPVSSLNALNSINPNDIDNMSFLKDADAAIYGARGAGGVVLITTKRGKSGKPTIQYDGSVSKKVLGLMPHLLDVKPYGQMMMAARIADNYGTVPTSDSWYQLGVLYANAPDSGWISGNSADPGFGDVADFPMFQGMNWQKVLWGNATSTQQNIAISGRGTNSGYRVSLGYMDDGSQLQWGDNSNKRYNLRLAHDYTFSEKLKVETNISLEENNIVEPTMLSSALGPWQQPGFPSANKYGLPYTWGGQRSVNWQLADGGDNKEYDTRLVTSTKLTYAFTPHLHFIGSAGYNATFSDNKAQQKGINWYSYAGTTVIAQDPSQVNTYYQRGLNKDLYYNANAYLEYRNTFSTVHDLGLTLGTSYERDETDAYTTRSTDLQDDNVPSLGLVGSSTVITNGESQSHWALGSYFGRFNYAYKNKYLFEANARYDGSSKFIASNRWKAFYGLSGGWRLTEETFMKHQKVFNELKLRASYGSVGNQNGIGLYDYIQLLNVSQSTGATNSGYPVIGGNPVVTVGPTNTLVSLNRTWEDVRTANLALDFSVLNHRLSGTIEYFVKNNIGMLLAHTYSAILGATAPASNSGHLRTWGKELSLMWQDRIGPVTYHIGGNISDNQNKLVSFGGQKVIASGYNNAVEGQPIGAYFGLQYAGRIQTQAQLDAYNTKYAAGNSIGMPAPSTIGSTTSGLRLGDNMFKDLNGDGKLTLPGDLKYLGRNDPRWSYSFNLGAEWKGFDFSVVFQGVGQRTIYRRGYGWGIPFYWIWIGQSSEYYNNTWTPTNTNAKYPTLATLFAGNIATYNYQPSTWSVENGAYLRLKNLVIGYTLPQAWTQKAKIQKLRIYFSGNDLWEISHINDGWDPEATMTISGNERFPFYRFLTGGINLTF</sequence>
<comment type="caution">
    <text evidence="11">The sequence shown here is derived from an EMBL/GenBank/DDBJ whole genome shotgun (WGS) entry which is preliminary data.</text>
</comment>
<organism evidence="11 12">
    <name type="scientific">Dinghuibacter silviterrae</name>
    <dbReference type="NCBI Taxonomy" id="1539049"/>
    <lineage>
        <taxon>Bacteria</taxon>
        <taxon>Pseudomonadati</taxon>
        <taxon>Bacteroidota</taxon>
        <taxon>Chitinophagia</taxon>
        <taxon>Chitinophagales</taxon>
        <taxon>Chitinophagaceae</taxon>
        <taxon>Dinghuibacter</taxon>
    </lineage>
</organism>
<name>A0A4R8DGY8_9BACT</name>
<dbReference type="EMBL" id="SODV01000002">
    <property type="protein sequence ID" value="TDW96951.1"/>
    <property type="molecule type" value="Genomic_DNA"/>
</dbReference>
<dbReference type="NCBIfam" id="TIGR04057">
    <property type="entry name" value="SusC_RagA_signa"/>
    <property type="match status" value="1"/>
</dbReference>
<dbReference type="SUPFAM" id="SSF49464">
    <property type="entry name" value="Carboxypeptidase regulatory domain-like"/>
    <property type="match status" value="1"/>
</dbReference>
<evidence type="ECO:0000256" key="4">
    <source>
        <dbReference type="ARBA" id="ARBA00022692"/>
    </source>
</evidence>
<evidence type="ECO:0000256" key="5">
    <source>
        <dbReference type="ARBA" id="ARBA00022729"/>
    </source>
</evidence>
<dbReference type="AlphaFoldDB" id="A0A4R8DGY8"/>
<dbReference type="GO" id="GO:0009279">
    <property type="term" value="C:cell outer membrane"/>
    <property type="evidence" value="ECO:0007669"/>
    <property type="project" value="UniProtKB-SubCell"/>
</dbReference>
<dbReference type="InterPro" id="IPR039426">
    <property type="entry name" value="TonB-dep_rcpt-like"/>
</dbReference>
<evidence type="ECO:0000259" key="10">
    <source>
        <dbReference type="Pfam" id="PF07715"/>
    </source>
</evidence>
<dbReference type="PANTHER" id="PTHR30069:SF29">
    <property type="entry name" value="HEMOGLOBIN AND HEMOGLOBIN-HAPTOGLOBIN-BINDING PROTEIN 1-RELATED"/>
    <property type="match status" value="1"/>
</dbReference>
<keyword evidence="12" id="KW-1185">Reference proteome</keyword>
<dbReference type="InterPro" id="IPR008969">
    <property type="entry name" value="CarboxyPept-like_regulatory"/>
</dbReference>
<evidence type="ECO:0000256" key="7">
    <source>
        <dbReference type="ARBA" id="ARBA00023237"/>
    </source>
</evidence>
<dbReference type="InterPro" id="IPR023997">
    <property type="entry name" value="TonB-dep_OMP_SusC/RagA_CS"/>
</dbReference>
<feature type="domain" description="TonB-dependent receptor plug" evidence="10">
    <location>
        <begin position="157"/>
        <end position="266"/>
    </location>
</feature>
<feature type="chain" id="PRO_5021027004" evidence="9">
    <location>
        <begin position="24"/>
        <end position="1105"/>
    </location>
</feature>
<comment type="similarity">
    <text evidence="8">Belongs to the TonB-dependent receptor family.</text>
</comment>
<keyword evidence="7 8" id="KW-0998">Cell outer membrane</keyword>
<keyword evidence="3 8" id="KW-1134">Transmembrane beta strand</keyword>
<dbReference type="Pfam" id="PF13715">
    <property type="entry name" value="CarbopepD_reg_2"/>
    <property type="match status" value="1"/>
</dbReference>
<dbReference type="InterPro" id="IPR037066">
    <property type="entry name" value="Plug_dom_sf"/>
</dbReference>
<evidence type="ECO:0000256" key="2">
    <source>
        <dbReference type="ARBA" id="ARBA00022448"/>
    </source>
</evidence>
<evidence type="ECO:0000256" key="1">
    <source>
        <dbReference type="ARBA" id="ARBA00004571"/>
    </source>
</evidence>
<dbReference type="Pfam" id="PF07715">
    <property type="entry name" value="Plug"/>
    <property type="match status" value="1"/>
</dbReference>
<proteinExistence type="inferred from homology"/>
<gene>
    <name evidence="11" type="ORF">EDB95_4787</name>
</gene>
<accession>A0A4R8DGY8</accession>
<dbReference type="SUPFAM" id="SSF56935">
    <property type="entry name" value="Porins"/>
    <property type="match status" value="1"/>
</dbReference>
<dbReference type="InterPro" id="IPR012910">
    <property type="entry name" value="Plug_dom"/>
</dbReference>
<evidence type="ECO:0000313" key="12">
    <source>
        <dbReference type="Proteomes" id="UP000294498"/>
    </source>
</evidence>
<evidence type="ECO:0000313" key="11">
    <source>
        <dbReference type="EMBL" id="TDW96951.1"/>
    </source>
</evidence>
<feature type="signal peptide" evidence="9">
    <location>
        <begin position="1"/>
        <end position="23"/>
    </location>
</feature>
<dbReference type="Gene3D" id="2.170.130.10">
    <property type="entry name" value="TonB-dependent receptor, plug domain"/>
    <property type="match status" value="1"/>
</dbReference>
<reference evidence="11 12" key="1">
    <citation type="submission" date="2019-03" db="EMBL/GenBank/DDBJ databases">
        <title>Genomic Encyclopedia of Type Strains, Phase IV (KMG-IV): sequencing the most valuable type-strain genomes for metagenomic binning, comparative biology and taxonomic classification.</title>
        <authorList>
            <person name="Goeker M."/>
        </authorList>
    </citation>
    <scope>NUCLEOTIDE SEQUENCE [LARGE SCALE GENOMIC DNA]</scope>
    <source>
        <strain evidence="11 12">DSM 100059</strain>
    </source>
</reference>
<keyword evidence="4 8" id="KW-0812">Transmembrane</keyword>
<dbReference type="Gene3D" id="2.60.40.1120">
    <property type="entry name" value="Carboxypeptidase-like, regulatory domain"/>
    <property type="match status" value="1"/>
</dbReference>
<dbReference type="PROSITE" id="PS52016">
    <property type="entry name" value="TONB_DEPENDENT_REC_3"/>
    <property type="match status" value="1"/>
</dbReference>
<evidence type="ECO:0000256" key="9">
    <source>
        <dbReference type="SAM" id="SignalP"/>
    </source>
</evidence>
<evidence type="ECO:0000256" key="3">
    <source>
        <dbReference type="ARBA" id="ARBA00022452"/>
    </source>
</evidence>
<dbReference type="GO" id="GO:0044718">
    <property type="term" value="P:siderophore transmembrane transport"/>
    <property type="evidence" value="ECO:0007669"/>
    <property type="project" value="TreeGrafter"/>
</dbReference>